<dbReference type="Gene3D" id="3.30.450.20">
    <property type="entry name" value="PAS domain"/>
    <property type="match status" value="1"/>
</dbReference>
<protein>
    <submittedName>
        <fullName evidence="1">Uncharacterized protein</fullName>
    </submittedName>
</protein>
<accession>A0A3P7NQN3</accession>
<dbReference type="OrthoDB" id="2129233at2759"/>
<evidence type="ECO:0000313" key="1">
    <source>
        <dbReference type="EMBL" id="VDN32851.1"/>
    </source>
</evidence>
<keyword evidence="2" id="KW-1185">Reference proteome</keyword>
<dbReference type="AlphaFoldDB" id="A0A3P7NQN3"/>
<reference evidence="1 2" key="1">
    <citation type="submission" date="2018-11" db="EMBL/GenBank/DDBJ databases">
        <authorList>
            <consortium name="Pathogen Informatics"/>
        </authorList>
    </citation>
    <scope>NUCLEOTIDE SEQUENCE [LARGE SCALE GENOMIC DNA]</scope>
</reference>
<proteinExistence type="predicted"/>
<gene>
    <name evidence="1" type="ORF">DILT_LOCUS16086</name>
</gene>
<sequence>MTTKPYIRSNINGTQVQRYFNFPLFYRIPRYEDGYWTEPYYACYGFQNGWVITYAAPFFGFLDNRKTLDFM</sequence>
<organism evidence="1 2">
    <name type="scientific">Dibothriocephalus latus</name>
    <name type="common">Fish tapeworm</name>
    <name type="synonym">Diphyllobothrium latum</name>
    <dbReference type="NCBI Taxonomy" id="60516"/>
    <lineage>
        <taxon>Eukaryota</taxon>
        <taxon>Metazoa</taxon>
        <taxon>Spiralia</taxon>
        <taxon>Lophotrochozoa</taxon>
        <taxon>Platyhelminthes</taxon>
        <taxon>Cestoda</taxon>
        <taxon>Eucestoda</taxon>
        <taxon>Diphyllobothriidea</taxon>
        <taxon>Diphyllobothriidae</taxon>
        <taxon>Dibothriocephalus</taxon>
    </lineage>
</organism>
<name>A0A3P7NQN3_DIBLA</name>
<dbReference type="CDD" id="cd18773">
    <property type="entry name" value="PDC1_HK_sensor"/>
    <property type="match status" value="1"/>
</dbReference>
<dbReference type="Proteomes" id="UP000281553">
    <property type="component" value="Unassembled WGS sequence"/>
</dbReference>
<dbReference type="EMBL" id="UYRU01082807">
    <property type="protein sequence ID" value="VDN32851.1"/>
    <property type="molecule type" value="Genomic_DNA"/>
</dbReference>
<evidence type="ECO:0000313" key="2">
    <source>
        <dbReference type="Proteomes" id="UP000281553"/>
    </source>
</evidence>